<dbReference type="STRING" id="235985.SAMN05414137_10298"/>
<dbReference type="AlphaFoldDB" id="A0A1H7H6R9"/>
<evidence type="ECO:0000256" key="1">
    <source>
        <dbReference type="SAM" id="MobiDB-lite"/>
    </source>
</evidence>
<protein>
    <submittedName>
        <fullName evidence="2">Uncharacterized protein</fullName>
    </submittedName>
</protein>
<accession>A0A1H7H6R9</accession>
<feature type="region of interest" description="Disordered" evidence="1">
    <location>
        <begin position="29"/>
        <end position="71"/>
    </location>
</feature>
<dbReference type="OrthoDB" id="3217284at2"/>
<evidence type="ECO:0000313" key="3">
    <source>
        <dbReference type="Proteomes" id="UP000183015"/>
    </source>
</evidence>
<dbReference type="RefSeq" id="WP_052438739.1">
    <property type="nucleotide sequence ID" value="NZ_BBPN01000014.1"/>
</dbReference>
<dbReference type="EMBL" id="FOAZ01000002">
    <property type="protein sequence ID" value="SEK45959.1"/>
    <property type="molecule type" value="Genomic_DNA"/>
</dbReference>
<dbReference type="Proteomes" id="UP000183015">
    <property type="component" value="Unassembled WGS sequence"/>
</dbReference>
<organism evidence="2 3">
    <name type="scientific">Streptacidiphilus jiangxiensis</name>
    <dbReference type="NCBI Taxonomy" id="235985"/>
    <lineage>
        <taxon>Bacteria</taxon>
        <taxon>Bacillati</taxon>
        <taxon>Actinomycetota</taxon>
        <taxon>Actinomycetes</taxon>
        <taxon>Kitasatosporales</taxon>
        <taxon>Streptomycetaceae</taxon>
        <taxon>Streptacidiphilus</taxon>
    </lineage>
</organism>
<dbReference type="eggNOG" id="COG0508">
    <property type="taxonomic scope" value="Bacteria"/>
</dbReference>
<name>A0A1H7H6R9_STRJI</name>
<evidence type="ECO:0000313" key="2">
    <source>
        <dbReference type="EMBL" id="SEK45959.1"/>
    </source>
</evidence>
<gene>
    <name evidence="2" type="ORF">SAMN05414137_10298</name>
</gene>
<sequence>MIEKQATQEEAARIGPAEYAVRMDGAFARATEEVRPGEERQETPPRAEKLRQDGWDTRSEASADRDRSPLLDPLVVQRLRDDWQEAQYDFVDDPHQAVERADAIVVRAARRLAEAVLERNADVRKGWCPTGPGSAAQDTGTSTEQLRVALQQYRDVLDRVLDL</sequence>
<reference evidence="3" key="1">
    <citation type="submission" date="2016-10" db="EMBL/GenBank/DDBJ databases">
        <authorList>
            <person name="Varghese N."/>
        </authorList>
    </citation>
    <scope>NUCLEOTIDE SEQUENCE [LARGE SCALE GENOMIC DNA]</scope>
    <source>
        <strain evidence="3">DSM 45096 / BCRC 16803 / CGMCC 4.1857 / CIP 109030 / JCM 12277 / KCTC 19219 / NBRC 100920 / 33214</strain>
    </source>
</reference>
<feature type="compositionally biased region" description="Basic and acidic residues" evidence="1">
    <location>
        <begin position="30"/>
        <end position="69"/>
    </location>
</feature>
<keyword evidence="3" id="KW-1185">Reference proteome</keyword>
<proteinExistence type="predicted"/>